<protein>
    <recommendedName>
        <fullName evidence="7">TctD-like protein</fullName>
    </recommendedName>
</protein>
<keyword evidence="2" id="KW-0238">DNA-binding</keyword>
<feature type="modified residue" description="4-aspartylphosphate" evidence="3">
    <location>
        <position position="52"/>
    </location>
</feature>
<dbReference type="InterPro" id="IPR036388">
    <property type="entry name" value="WH-like_DNA-bd_sf"/>
</dbReference>
<dbReference type="SMART" id="SM00448">
    <property type="entry name" value="REC"/>
    <property type="match status" value="1"/>
</dbReference>
<feature type="domain" description="HTH luxR-type" evidence="4">
    <location>
        <begin position="143"/>
        <end position="208"/>
    </location>
</feature>
<dbReference type="PROSITE" id="PS00622">
    <property type="entry name" value="HTH_LUXR_1"/>
    <property type="match status" value="1"/>
</dbReference>
<keyword evidence="1 3" id="KW-0597">Phosphoprotein</keyword>
<gene>
    <name evidence="6" type="primary">ycf29</name>
</gene>
<accession>A0A1Z1MF20</accession>
<evidence type="ECO:0000259" key="4">
    <source>
        <dbReference type="PROSITE" id="PS50043"/>
    </source>
</evidence>
<dbReference type="CDD" id="cd06170">
    <property type="entry name" value="LuxR_C_like"/>
    <property type="match status" value="1"/>
</dbReference>
<evidence type="ECO:0000256" key="3">
    <source>
        <dbReference type="PROSITE-ProRule" id="PRU00169"/>
    </source>
</evidence>
<dbReference type="SUPFAM" id="SSF46894">
    <property type="entry name" value="C-terminal effector domain of the bipartite response regulators"/>
    <property type="match status" value="1"/>
</dbReference>
<dbReference type="InterPro" id="IPR000792">
    <property type="entry name" value="Tscrpt_reg_LuxR_C"/>
</dbReference>
<dbReference type="InterPro" id="IPR011006">
    <property type="entry name" value="CheY-like_superfamily"/>
</dbReference>
<dbReference type="PANTHER" id="PTHR44591">
    <property type="entry name" value="STRESS RESPONSE REGULATOR PROTEIN 1"/>
    <property type="match status" value="1"/>
</dbReference>
<evidence type="ECO:0000313" key="6">
    <source>
        <dbReference type="EMBL" id="ARW64452.1"/>
    </source>
</evidence>
<evidence type="ECO:0008006" key="7">
    <source>
        <dbReference type="Google" id="ProtNLM"/>
    </source>
</evidence>
<feature type="domain" description="Response regulatory" evidence="5">
    <location>
        <begin position="3"/>
        <end position="119"/>
    </location>
</feature>
<dbReference type="SUPFAM" id="SSF52172">
    <property type="entry name" value="CheY-like"/>
    <property type="match status" value="1"/>
</dbReference>
<organism evidence="6">
    <name type="scientific">Polysiphonia infestans</name>
    <dbReference type="NCBI Taxonomy" id="2006978"/>
    <lineage>
        <taxon>Eukaryota</taxon>
        <taxon>Rhodophyta</taxon>
        <taxon>Florideophyceae</taxon>
        <taxon>Rhodymeniophycidae</taxon>
        <taxon>Ceramiales</taxon>
        <taxon>Rhodomelaceae</taxon>
        <taxon>Polysiphonioideae</taxon>
        <taxon>Polysiphonia</taxon>
    </lineage>
</organism>
<dbReference type="PROSITE" id="PS50110">
    <property type="entry name" value="RESPONSE_REGULATORY"/>
    <property type="match status" value="1"/>
</dbReference>
<name>A0A1Z1MF20_9FLOR</name>
<geneLocation type="chloroplast" evidence="6"/>
<dbReference type="Pfam" id="PF00072">
    <property type="entry name" value="Response_reg"/>
    <property type="match status" value="1"/>
</dbReference>
<dbReference type="GeneID" id="33357500"/>
<evidence type="ECO:0000259" key="5">
    <source>
        <dbReference type="PROSITE" id="PS50110"/>
    </source>
</evidence>
<dbReference type="SMART" id="SM00421">
    <property type="entry name" value="HTH_LUXR"/>
    <property type="match status" value="1"/>
</dbReference>
<dbReference type="Gene3D" id="3.40.50.2300">
    <property type="match status" value="1"/>
</dbReference>
<dbReference type="RefSeq" id="YP_009395472.1">
    <property type="nucleotide sequence ID" value="NC_035277.1"/>
</dbReference>
<keyword evidence="6" id="KW-0150">Chloroplast</keyword>
<dbReference type="GO" id="GO:0000160">
    <property type="term" value="P:phosphorelay signal transduction system"/>
    <property type="evidence" value="ECO:0007669"/>
    <property type="project" value="InterPro"/>
</dbReference>
<reference evidence="6" key="1">
    <citation type="journal article" date="2017" name="J. Phycol.">
        <title>Analysis of chloroplast genomes and a supermatrix inform reclassification of the Rhodomelaceae (Rhodophyta).</title>
        <authorList>
            <person name="Diaz-Tapia P."/>
            <person name="Maggs C.A."/>
            <person name="West J.A."/>
            <person name="Verbruggen H."/>
        </authorList>
    </citation>
    <scope>NUCLEOTIDE SEQUENCE</scope>
    <source>
        <strain evidence="6">PD763</strain>
    </source>
</reference>
<sequence length="209" mass="24222">MKKILLVDDDKSLCELLSSYLFSCDFSVKSVNNTRNALALMKEDKPDLVISDIMMQDLNGYDLINLLNFNDYFLYIPVIFLTAKGMTHDRIKGYDLGCYAYLTKPFDPQELVAIIKSILSHIDLLTKASTFLSKTNDFNKYIAKYDSFYFTFREESVLKLVLKGYMNKEIAIMLNVGIRNVEKYVTRILKKTNVRNRIELIKLFISQGE</sequence>
<dbReference type="PRINTS" id="PR00038">
    <property type="entry name" value="HTHLUXR"/>
</dbReference>
<dbReference type="InterPro" id="IPR050595">
    <property type="entry name" value="Bact_response_regulator"/>
</dbReference>
<dbReference type="InterPro" id="IPR016032">
    <property type="entry name" value="Sig_transdc_resp-reg_C-effctor"/>
</dbReference>
<dbReference type="InterPro" id="IPR001789">
    <property type="entry name" value="Sig_transdc_resp-reg_receiver"/>
</dbReference>
<dbReference type="GO" id="GO:0006355">
    <property type="term" value="P:regulation of DNA-templated transcription"/>
    <property type="evidence" value="ECO:0007669"/>
    <property type="project" value="InterPro"/>
</dbReference>
<evidence type="ECO:0000256" key="1">
    <source>
        <dbReference type="ARBA" id="ARBA00022553"/>
    </source>
</evidence>
<dbReference type="Gene3D" id="1.10.10.10">
    <property type="entry name" value="Winged helix-like DNA-binding domain superfamily/Winged helix DNA-binding domain"/>
    <property type="match status" value="1"/>
</dbReference>
<dbReference type="GO" id="GO:0003677">
    <property type="term" value="F:DNA binding"/>
    <property type="evidence" value="ECO:0007669"/>
    <property type="project" value="UniProtKB-KW"/>
</dbReference>
<proteinExistence type="predicted"/>
<dbReference type="Pfam" id="PF00196">
    <property type="entry name" value="GerE"/>
    <property type="match status" value="1"/>
</dbReference>
<dbReference type="PANTHER" id="PTHR44591:SF3">
    <property type="entry name" value="RESPONSE REGULATORY DOMAIN-CONTAINING PROTEIN"/>
    <property type="match status" value="1"/>
</dbReference>
<evidence type="ECO:0000256" key="2">
    <source>
        <dbReference type="ARBA" id="ARBA00023125"/>
    </source>
</evidence>
<keyword evidence="6" id="KW-0934">Plastid</keyword>
<dbReference type="EMBL" id="MF101432">
    <property type="protein sequence ID" value="ARW64452.1"/>
    <property type="molecule type" value="Genomic_DNA"/>
</dbReference>
<dbReference type="PROSITE" id="PS50043">
    <property type="entry name" value="HTH_LUXR_2"/>
    <property type="match status" value="1"/>
</dbReference>
<dbReference type="AlphaFoldDB" id="A0A1Z1MF20"/>